<evidence type="ECO:0000256" key="2">
    <source>
        <dbReference type="ARBA" id="ARBA00022679"/>
    </source>
</evidence>
<dbReference type="AlphaFoldDB" id="A0A2R7Y968"/>
<accession>A0A2R7Y968</accession>
<dbReference type="PANTHER" id="PTHR43630:SF1">
    <property type="entry name" value="POLY-BETA-1,6-N-ACETYL-D-GLUCOSAMINE SYNTHASE"/>
    <property type="match status" value="1"/>
</dbReference>
<dbReference type="Gene3D" id="3.90.550.10">
    <property type="entry name" value="Spore Coat Polysaccharide Biosynthesis Protein SpsA, Chain A"/>
    <property type="match status" value="1"/>
</dbReference>
<dbReference type="CDD" id="cd06423">
    <property type="entry name" value="CESA_like"/>
    <property type="match status" value="1"/>
</dbReference>
<evidence type="ECO:0000256" key="3">
    <source>
        <dbReference type="SAM" id="Phobius"/>
    </source>
</evidence>
<reference evidence="5 6" key="1">
    <citation type="submission" date="2017-04" db="EMBL/GenBank/DDBJ databases">
        <title>Draft Aigarchaeota genome from a New Zealand hot spring.</title>
        <authorList>
            <person name="Reysenbach A.-L."/>
            <person name="Donaho J.A."/>
            <person name="Gerhart J."/>
            <person name="Kelley J.F."/>
            <person name="Kouba K."/>
            <person name="Podar M."/>
            <person name="Stott M."/>
        </authorList>
    </citation>
    <scope>NUCLEOTIDE SEQUENCE [LARGE SCALE GENOMIC DNA]</scope>
    <source>
        <strain evidence="5">NZ13_MG1</strain>
    </source>
</reference>
<name>A0A2R7Y968_9ARCH</name>
<keyword evidence="3" id="KW-1133">Transmembrane helix</keyword>
<sequence>MVMVSLLNLLAFGLNLALIPTMLYAIFFLAGYFNIGAWGLVLMFLPAFLLDYSRAIGKAVILPVHELLRKPPRPTYTPIISIIIPAHNEEKTIAARIASVLENDYKFKEVIVVDDGSTDGTYAAASRFKERVKLLSRPKGGIKAYALNYGLSFAKGEVVVTVDADTMISRDAINKIAAYFSNPNILAASGNLRVINENKNLLTRLQSYEYVIAFDIGRRLQALFRTLLIIPGAMSVVRKNVLERIGGFDPFLGEDFDLTLKVHKIKGRVVFIPDCYAFTDVPESWASWFRQRERWHRSQIRVLIRHRNIFFRRTFGTPGILGAPDMVLMDMLAIFIRPAWFAYFMHVQNFLVFWIVAYVVLFRSRASHAFERLFRARNVVGLKERLPITFSFNVLQTALQFR</sequence>
<comment type="caution">
    <text evidence="5">The sequence shown here is derived from an EMBL/GenBank/DDBJ whole genome shotgun (WGS) entry which is preliminary data.</text>
</comment>
<protein>
    <recommendedName>
        <fullName evidence="4">Glycosyltransferase 2-like domain-containing protein</fullName>
    </recommendedName>
</protein>
<keyword evidence="3" id="KW-0812">Transmembrane</keyword>
<dbReference type="InterPro" id="IPR001173">
    <property type="entry name" value="Glyco_trans_2-like"/>
</dbReference>
<keyword evidence="1" id="KW-0328">Glycosyltransferase</keyword>
<keyword evidence="2" id="KW-0808">Transferase</keyword>
<gene>
    <name evidence="5" type="ORF">B9J98_01440</name>
</gene>
<dbReference type="Pfam" id="PF00535">
    <property type="entry name" value="Glycos_transf_2"/>
    <property type="match status" value="1"/>
</dbReference>
<proteinExistence type="predicted"/>
<feature type="transmembrane region" description="Helical" evidence="3">
    <location>
        <begin position="27"/>
        <end position="50"/>
    </location>
</feature>
<evidence type="ECO:0000313" key="5">
    <source>
        <dbReference type="EMBL" id="PUA34074.1"/>
    </source>
</evidence>
<feature type="transmembrane region" description="Helical" evidence="3">
    <location>
        <begin position="315"/>
        <end position="336"/>
    </location>
</feature>
<evidence type="ECO:0000256" key="1">
    <source>
        <dbReference type="ARBA" id="ARBA00022676"/>
    </source>
</evidence>
<dbReference type="GO" id="GO:0016757">
    <property type="term" value="F:glycosyltransferase activity"/>
    <property type="evidence" value="ECO:0007669"/>
    <property type="project" value="UniProtKB-KW"/>
</dbReference>
<dbReference type="PANTHER" id="PTHR43630">
    <property type="entry name" value="POLY-BETA-1,6-N-ACETYL-D-GLUCOSAMINE SYNTHASE"/>
    <property type="match status" value="1"/>
</dbReference>
<dbReference type="SUPFAM" id="SSF53448">
    <property type="entry name" value="Nucleotide-diphospho-sugar transferases"/>
    <property type="match status" value="1"/>
</dbReference>
<dbReference type="InterPro" id="IPR029044">
    <property type="entry name" value="Nucleotide-diphossugar_trans"/>
</dbReference>
<evidence type="ECO:0000313" key="6">
    <source>
        <dbReference type="Proteomes" id="UP000244066"/>
    </source>
</evidence>
<organism evidence="5 6">
    <name type="scientific">Candidatus Terraquivivens tikiterensis</name>
    <dbReference type="NCBI Taxonomy" id="1980982"/>
    <lineage>
        <taxon>Archaea</taxon>
        <taxon>Nitrososphaerota</taxon>
        <taxon>Candidatus Wolframiiraptoraceae</taxon>
        <taxon>Candidatus Terraquivivens</taxon>
    </lineage>
</organism>
<evidence type="ECO:0000259" key="4">
    <source>
        <dbReference type="Pfam" id="PF00535"/>
    </source>
</evidence>
<dbReference type="Proteomes" id="UP000244066">
    <property type="component" value="Unassembled WGS sequence"/>
</dbReference>
<feature type="domain" description="Glycosyltransferase 2-like" evidence="4">
    <location>
        <begin position="81"/>
        <end position="245"/>
    </location>
</feature>
<dbReference type="EMBL" id="NDWU01000003">
    <property type="protein sequence ID" value="PUA34074.1"/>
    <property type="molecule type" value="Genomic_DNA"/>
</dbReference>
<feature type="transmembrane region" description="Helical" evidence="3">
    <location>
        <begin position="342"/>
        <end position="362"/>
    </location>
</feature>
<keyword evidence="3" id="KW-0472">Membrane</keyword>